<dbReference type="InterPro" id="IPR041602">
    <property type="entry name" value="Quercetinase_C"/>
</dbReference>
<dbReference type="PANTHER" id="PTHR43212">
    <property type="entry name" value="QUERCETIN 2,3-DIOXYGENASE"/>
    <property type="match status" value="1"/>
</dbReference>
<dbReference type="CDD" id="cd02910">
    <property type="entry name" value="cupin_Yhhw_N"/>
    <property type="match status" value="1"/>
</dbReference>
<name>A0ABU1A3Q2_9FLAO</name>
<comment type="similarity">
    <text evidence="1 2">Belongs to the pirin family.</text>
</comment>
<dbReference type="Pfam" id="PF02678">
    <property type="entry name" value="Pirin"/>
    <property type="match status" value="1"/>
</dbReference>
<evidence type="ECO:0000313" key="5">
    <source>
        <dbReference type="EMBL" id="MDQ7917563.1"/>
    </source>
</evidence>
<dbReference type="Pfam" id="PF17954">
    <property type="entry name" value="Pirin_C_2"/>
    <property type="match status" value="1"/>
</dbReference>
<feature type="domain" description="Pirin N-terminal" evidence="3">
    <location>
        <begin position="11"/>
        <end position="120"/>
    </location>
</feature>
<dbReference type="InterPro" id="IPR003829">
    <property type="entry name" value="Pirin_N_dom"/>
</dbReference>
<feature type="domain" description="Quercetin 2,3-dioxygenase C-terminal cupin" evidence="4">
    <location>
        <begin position="148"/>
        <end position="233"/>
    </location>
</feature>
<accession>A0ABU1A3Q2</accession>
<dbReference type="InterPro" id="IPR014710">
    <property type="entry name" value="RmlC-like_jellyroll"/>
</dbReference>
<protein>
    <submittedName>
        <fullName evidence="5">Pirin family protein</fullName>
    </submittedName>
</protein>
<keyword evidence="6" id="KW-1185">Reference proteome</keyword>
<dbReference type="PIRSF" id="PIRSF006232">
    <property type="entry name" value="Pirin"/>
    <property type="match status" value="1"/>
</dbReference>
<comment type="caution">
    <text evidence="5">The sequence shown here is derived from an EMBL/GenBank/DDBJ whole genome shotgun (WGS) entry which is preliminary data.</text>
</comment>
<proteinExistence type="inferred from homology"/>
<evidence type="ECO:0000313" key="6">
    <source>
        <dbReference type="Proteomes" id="UP001230915"/>
    </source>
</evidence>
<evidence type="ECO:0000259" key="3">
    <source>
        <dbReference type="Pfam" id="PF02678"/>
    </source>
</evidence>
<sequence>MKKIIHLSNTRGEANHGWLKSYHSFSFANYFNPERMNFGKLRVFNDDEVSAGKGFGKHPHQNMEIISIPLSGDLEHQDTMGNTTLIKEGDIQVMSAGTGVMHSEYNKSPEKDVKFLQIWVIPKEENVSPRYHQISTLELKKENELYQILSPFKEDSGVWIHQNAWFSRGDFTQETSITYKLKDNKNGVYIFVLEGSLNVESEKINARDAIGIWETQEFCLTAQAGAQVLFMEVPME</sequence>
<dbReference type="SUPFAM" id="SSF51182">
    <property type="entry name" value="RmlC-like cupins"/>
    <property type="match status" value="1"/>
</dbReference>
<evidence type="ECO:0000256" key="1">
    <source>
        <dbReference type="ARBA" id="ARBA00008416"/>
    </source>
</evidence>
<organism evidence="5 6">
    <name type="scientific">Mesonia profundi</name>
    <dbReference type="NCBI Taxonomy" id="3070998"/>
    <lineage>
        <taxon>Bacteria</taxon>
        <taxon>Pseudomonadati</taxon>
        <taxon>Bacteroidota</taxon>
        <taxon>Flavobacteriia</taxon>
        <taxon>Flavobacteriales</taxon>
        <taxon>Flavobacteriaceae</taxon>
        <taxon>Mesonia</taxon>
    </lineage>
</organism>
<reference evidence="5 6" key="1">
    <citation type="submission" date="2023-08" db="EMBL/GenBank/DDBJ databases">
        <title>Mesonia sp. MT50, isolated from deep-sea sediment of the Mariana Trench.</title>
        <authorList>
            <person name="Fu H."/>
        </authorList>
    </citation>
    <scope>NUCLEOTIDE SEQUENCE [LARGE SCALE GENOMIC DNA]</scope>
    <source>
        <strain evidence="5 6">MT50</strain>
    </source>
</reference>
<evidence type="ECO:0000256" key="2">
    <source>
        <dbReference type="RuleBase" id="RU003457"/>
    </source>
</evidence>
<dbReference type="InterPro" id="IPR011051">
    <property type="entry name" value="RmlC_Cupin_sf"/>
</dbReference>
<evidence type="ECO:0000259" key="4">
    <source>
        <dbReference type="Pfam" id="PF17954"/>
    </source>
</evidence>
<dbReference type="Gene3D" id="2.60.120.10">
    <property type="entry name" value="Jelly Rolls"/>
    <property type="match status" value="2"/>
</dbReference>
<dbReference type="Proteomes" id="UP001230915">
    <property type="component" value="Unassembled WGS sequence"/>
</dbReference>
<dbReference type="InterPro" id="IPR012093">
    <property type="entry name" value="Pirin"/>
</dbReference>
<dbReference type="EMBL" id="JAVHUL010000018">
    <property type="protein sequence ID" value="MDQ7917563.1"/>
    <property type="molecule type" value="Genomic_DNA"/>
</dbReference>
<dbReference type="PANTHER" id="PTHR43212:SF3">
    <property type="entry name" value="QUERCETIN 2,3-DIOXYGENASE"/>
    <property type="match status" value="1"/>
</dbReference>
<gene>
    <name evidence="5" type="ORF">RBU60_08255</name>
</gene>
<dbReference type="RefSeq" id="WP_308864341.1">
    <property type="nucleotide sequence ID" value="NZ_JAVHUL010000018.1"/>
</dbReference>